<dbReference type="CDD" id="cd00093">
    <property type="entry name" value="HTH_XRE"/>
    <property type="match status" value="1"/>
</dbReference>
<gene>
    <name evidence="2" type="ORF">J1N51_10405</name>
</gene>
<name>A0A975DA41_9GAMM</name>
<keyword evidence="3" id="KW-1185">Reference proteome</keyword>
<dbReference type="InterPro" id="IPR001387">
    <property type="entry name" value="Cro/C1-type_HTH"/>
</dbReference>
<dbReference type="SUPFAM" id="SSF47413">
    <property type="entry name" value="lambda repressor-like DNA-binding domains"/>
    <property type="match status" value="1"/>
</dbReference>
<dbReference type="PROSITE" id="PS50943">
    <property type="entry name" value="HTH_CROC1"/>
    <property type="match status" value="1"/>
</dbReference>
<dbReference type="Pfam" id="PF01381">
    <property type="entry name" value="HTH_3"/>
    <property type="match status" value="1"/>
</dbReference>
<dbReference type="KEGG" id="psym:J1N51_10405"/>
<organism evidence="2 3">
    <name type="scientific">Psychrosphaera ytuae</name>
    <dbReference type="NCBI Taxonomy" id="2820710"/>
    <lineage>
        <taxon>Bacteria</taxon>
        <taxon>Pseudomonadati</taxon>
        <taxon>Pseudomonadota</taxon>
        <taxon>Gammaproteobacteria</taxon>
        <taxon>Alteromonadales</taxon>
        <taxon>Pseudoalteromonadaceae</taxon>
        <taxon>Psychrosphaera</taxon>
    </lineage>
</organism>
<dbReference type="EMBL" id="CP072110">
    <property type="protein sequence ID" value="QTH63153.1"/>
    <property type="molecule type" value="Genomic_DNA"/>
</dbReference>
<sequence length="103" mass="11509">MDINAQLIKDRRMSNNWTQQHLADACGLSLRTIQRVERYGNASNETVASLAAVFEIDQSDIVVEEREIEVVEMSVPSNPWIERIILSVSSSVIGFLVATYVLG</sequence>
<protein>
    <submittedName>
        <fullName evidence="2">Helix-turn-helix transcriptional regulator</fullName>
    </submittedName>
</protein>
<dbReference type="RefSeq" id="WP_208831081.1">
    <property type="nucleotide sequence ID" value="NZ_CP072110.1"/>
</dbReference>
<reference evidence="2" key="1">
    <citation type="submission" date="2021-03" db="EMBL/GenBank/DDBJ databases">
        <title>Description of Psychrosphaera ytuae sp. nov. isolated from deep sea sediment of South China Sea.</title>
        <authorList>
            <person name="Zhang J."/>
            <person name="Xu X.-D."/>
        </authorList>
    </citation>
    <scope>NUCLEOTIDE SEQUENCE</scope>
    <source>
        <strain evidence="2">MTZ26</strain>
    </source>
</reference>
<feature type="domain" description="HTH cro/C1-type" evidence="1">
    <location>
        <begin position="8"/>
        <end position="61"/>
    </location>
</feature>
<dbReference type="GO" id="GO:0003677">
    <property type="term" value="F:DNA binding"/>
    <property type="evidence" value="ECO:0007669"/>
    <property type="project" value="InterPro"/>
</dbReference>
<accession>A0A975DA41</accession>
<evidence type="ECO:0000313" key="2">
    <source>
        <dbReference type="EMBL" id="QTH63153.1"/>
    </source>
</evidence>
<dbReference type="Gene3D" id="1.10.260.40">
    <property type="entry name" value="lambda repressor-like DNA-binding domains"/>
    <property type="match status" value="1"/>
</dbReference>
<proteinExistence type="predicted"/>
<evidence type="ECO:0000313" key="3">
    <source>
        <dbReference type="Proteomes" id="UP000682739"/>
    </source>
</evidence>
<dbReference type="SMART" id="SM00530">
    <property type="entry name" value="HTH_XRE"/>
    <property type="match status" value="1"/>
</dbReference>
<dbReference type="Proteomes" id="UP000682739">
    <property type="component" value="Chromosome"/>
</dbReference>
<evidence type="ECO:0000259" key="1">
    <source>
        <dbReference type="PROSITE" id="PS50943"/>
    </source>
</evidence>
<dbReference type="InterPro" id="IPR010982">
    <property type="entry name" value="Lambda_DNA-bd_dom_sf"/>
</dbReference>
<dbReference type="AlphaFoldDB" id="A0A975DA41"/>